<protein>
    <submittedName>
        <fullName evidence="6">LysR family transcriptional regulator</fullName>
    </submittedName>
</protein>
<dbReference type="SUPFAM" id="SSF46785">
    <property type="entry name" value="Winged helix' DNA-binding domain"/>
    <property type="match status" value="1"/>
</dbReference>
<dbReference type="Gene3D" id="3.40.190.10">
    <property type="entry name" value="Periplasmic binding protein-like II"/>
    <property type="match status" value="2"/>
</dbReference>
<dbReference type="RefSeq" id="WP_096495391.1">
    <property type="nucleotide sequence ID" value="NZ_CP023445.1"/>
</dbReference>
<dbReference type="Proteomes" id="UP000218505">
    <property type="component" value="Chromosome"/>
</dbReference>
<evidence type="ECO:0000256" key="4">
    <source>
        <dbReference type="ARBA" id="ARBA00023163"/>
    </source>
</evidence>
<accession>A0A290Z952</accession>
<dbReference type="GO" id="GO:0003700">
    <property type="term" value="F:DNA-binding transcription factor activity"/>
    <property type="evidence" value="ECO:0007669"/>
    <property type="project" value="InterPro"/>
</dbReference>
<evidence type="ECO:0000313" key="7">
    <source>
        <dbReference type="Proteomes" id="UP000218505"/>
    </source>
</evidence>
<evidence type="ECO:0000256" key="1">
    <source>
        <dbReference type="ARBA" id="ARBA00009437"/>
    </source>
</evidence>
<dbReference type="SUPFAM" id="SSF53850">
    <property type="entry name" value="Periplasmic binding protein-like II"/>
    <property type="match status" value="1"/>
</dbReference>
<dbReference type="PRINTS" id="PR00039">
    <property type="entry name" value="HTHLYSR"/>
</dbReference>
<feature type="domain" description="HTH lysR-type" evidence="5">
    <location>
        <begin position="5"/>
        <end position="62"/>
    </location>
</feature>
<keyword evidence="2" id="KW-0805">Transcription regulation</keyword>
<keyword evidence="3" id="KW-0238">DNA-binding</keyword>
<dbReference type="PANTHER" id="PTHR30579:SF7">
    <property type="entry name" value="HTH-TYPE TRANSCRIPTIONAL REGULATOR LRHA-RELATED"/>
    <property type="match status" value="1"/>
</dbReference>
<name>A0A290Z952_9PSEU</name>
<evidence type="ECO:0000256" key="3">
    <source>
        <dbReference type="ARBA" id="ARBA00023125"/>
    </source>
</evidence>
<comment type="similarity">
    <text evidence="1">Belongs to the LysR transcriptional regulatory family.</text>
</comment>
<keyword evidence="4" id="KW-0804">Transcription</keyword>
<dbReference type="PANTHER" id="PTHR30579">
    <property type="entry name" value="TRANSCRIPTIONAL REGULATOR"/>
    <property type="match status" value="1"/>
</dbReference>
<keyword evidence="7" id="KW-1185">Reference proteome</keyword>
<evidence type="ECO:0000256" key="2">
    <source>
        <dbReference type="ARBA" id="ARBA00023015"/>
    </source>
</evidence>
<dbReference type="InterPro" id="IPR036390">
    <property type="entry name" value="WH_DNA-bd_sf"/>
</dbReference>
<dbReference type="AlphaFoldDB" id="A0A290Z952"/>
<gene>
    <name evidence="6" type="ORF">CNX65_21590</name>
</gene>
<dbReference type="EMBL" id="CP023445">
    <property type="protein sequence ID" value="ATE55560.1"/>
    <property type="molecule type" value="Genomic_DNA"/>
</dbReference>
<dbReference type="InterPro" id="IPR050176">
    <property type="entry name" value="LTTR"/>
</dbReference>
<dbReference type="Pfam" id="PF00126">
    <property type="entry name" value="HTH_1"/>
    <property type="match status" value="1"/>
</dbReference>
<dbReference type="PROSITE" id="PS50931">
    <property type="entry name" value="HTH_LYSR"/>
    <property type="match status" value="1"/>
</dbReference>
<evidence type="ECO:0000259" key="5">
    <source>
        <dbReference type="PROSITE" id="PS50931"/>
    </source>
</evidence>
<dbReference type="FunFam" id="1.10.10.10:FF:000001">
    <property type="entry name" value="LysR family transcriptional regulator"/>
    <property type="match status" value="1"/>
</dbReference>
<dbReference type="Gene3D" id="1.10.10.10">
    <property type="entry name" value="Winged helix-like DNA-binding domain superfamily/Winged helix DNA-binding domain"/>
    <property type="match status" value="1"/>
</dbReference>
<evidence type="ECO:0000313" key="6">
    <source>
        <dbReference type="EMBL" id="ATE55560.1"/>
    </source>
</evidence>
<reference evidence="6" key="1">
    <citation type="submission" date="2017-09" db="EMBL/GenBank/DDBJ databases">
        <title>Complete Genome Sequence of ansamitocin-producing Bacterium Actinosynnema pretiosum X47.</title>
        <authorList>
            <person name="Cao G."/>
            <person name="Zong G."/>
            <person name="Zhong C."/>
            <person name="Fu J."/>
        </authorList>
    </citation>
    <scope>NUCLEOTIDE SEQUENCE [LARGE SCALE GENOMIC DNA]</scope>
    <source>
        <strain evidence="6">X47</strain>
    </source>
</reference>
<dbReference type="Pfam" id="PF03466">
    <property type="entry name" value="LysR_substrate"/>
    <property type="match status" value="1"/>
</dbReference>
<dbReference type="GO" id="GO:0003677">
    <property type="term" value="F:DNA binding"/>
    <property type="evidence" value="ECO:0007669"/>
    <property type="project" value="UniProtKB-KW"/>
</dbReference>
<organism evidence="6 7">
    <name type="scientific">Actinosynnema pretiosum</name>
    <dbReference type="NCBI Taxonomy" id="42197"/>
    <lineage>
        <taxon>Bacteria</taxon>
        <taxon>Bacillati</taxon>
        <taxon>Actinomycetota</taxon>
        <taxon>Actinomycetes</taxon>
        <taxon>Pseudonocardiales</taxon>
        <taxon>Pseudonocardiaceae</taxon>
        <taxon>Actinosynnema</taxon>
    </lineage>
</organism>
<proteinExistence type="inferred from homology"/>
<sequence length="303" mass="32471">MANSLDLEHLRTLVAIAECGGFGKAAAVRHISQPALSQHVRLLERGLKRKLFERDGRNMRFTHEGERVLAEARRIIEVHDASLRRLEARPERTIVVGSTEHSAGQVLPEMIRALREAFPDCSTRFEIGRSTQLAESVHRGAVDFAFVLDPGGQGPGHLVGRLPLVWYAARGWQPDGASGTWPLVAFEEPCGLRERALSVLTGEGHQVRVTAQSTTLEGVLAGVRAGLGVALLPNAGSRPQGLVVCSDLPEAGTTHLRMVSRRGLDADVERAALSAGVDFFAQRPHLQLVPGAGAHGTAAAQGA</sequence>
<dbReference type="InterPro" id="IPR005119">
    <property type="entry name" value="LysR_subst-bd"/>
</dbReference>
<dbReference type="InterPro" id="IPR036388">
    <property type="entry name" value="WH-like_DNA-bd_sf"/>
</dbReference>
<dbReference type="InterPro" id="IPR000847">
    <property type="entry name" value="LysR_HTH_N"/>
</dbReference>
<dbReference type="CDD" id="cd05466">
    <property type="entry name" value="PBP2_LTTR_substrate"/>
    <property type="match status" value="1"/>
</dbReference>
<dbReference type="KEGG" id="apre:CNX65_21590"/>